<dbReference type="Proteomes" id="UP001501079">
    <property type="component" value="Unassembled WGS sequence"/>
</dbReference>
<organism evidence="2 3">
    <name type="scientific">Gryllotalpicola koreensis</name>
    <dbReference type="NCBI Taxonomy" id="993086"/>
    <lineage>
        <taxon>Bacteria</taxon>
        <taxon>Bacillati</taxon>
        <taxon>Actinomycetota</taxon>
        <taxon>Actinomycetes</taxon>
        <taxon>Micrococcales</taxon>
        <taxon>Microbacteriaceae</taxon>
        <taxon>Gryllotalpicola</taxon>
    </lineage>
</organism>
<proteinExistence type="predicted"/>
<sequence length="143" mass="15469">MVLALQEAFLPCLDADASLAFYCDGIGLTLIHTDATPPRDASRLVLKAHDGHARLILQMLVDDPGLSAGDVQIFLALAAKVSLGRIALVTEDLDGTFERLIHRHAEPLQEPITRADGVRDCGFLDPTGNFVRLLDQSLRPDSA</sequence>
<evidence type="ECO:0000313" key="2">
    <source>
        <dbReference type="EMBL" id="GAA4167982.1"/>
    </source>
</evidence>
<dbReference type="Pfam" id="PF00903">
    <property type="entry name" value="Glyoxalase"/>
    <property type="match status" value="1"/>
</dbReference>
<dbReference type="SUPFAM" id="SSF54593">
    <property type="entry name" value="Glyoxalase/Bleomycin resistance protein/Dihydroxybiphenyl dioxygenase"/>
    <property type="match status" value="1"/>
</dbReference>
<dbReference type="PROSITE" id="PS51819">
    <property type="entry name" value="VOC"/>
    <property type="match status" value="1"/>
</dbReference>
<dbReference type="RefSeq" id="WP_344751444.1">
    <property type="nucleotide sequence ID" value="NZ_BAABBW010000001.1"/>
</dbReference>
<evidence type="ECO:0000313" key="3">
    <source>
        <dbReference type="Proteomes" id="UP001501079"/>
    </source>
</evidence>
<gene>
    <name evidence="2" type="ORF">GCM10022287_02410</name>
</gene>
<evidence type="ECO:0000259" key="1">
    <source>
        <dbReference type="PROSITE" id="PS51819"/>
    </source>
</evidence>
<dbReference type="InterPro" id="IPR037523">
    <property type="entry name" value="VOC_core"/>
</dbReference>
<comment type="caution">
    <text evidence="2">The sequence shown here is derived from an EMBL/GenBank/DDBJ whole genome shotgun (WGS) entry which is preliminary data.</text>
</comment>
<dbReference type="EMBL" id="BAABBW010000001">
    <property type="protein sequence ID" value="GAA4167982.1"/>
    <property type="molecule type" value="Genomic_DNA"/>
</dbReference>
<dbReference type="Gene3D" id="3.10.180.10">
    <property type="entry name" value="2,3-Dihydroxybiphenyl 1,2-Dioxygenase, domain 1"/>
    <property type="match status" value="1"/>
</dbReference>
<dbReference type="InterPro" id="IPR029068">
    <property type="entry name" value="Glyas_Bleomycin-R_OHBP_Dase"/>
</dbReference>
<feature type="domain" description="VOC" evidence="1">
    <location>
        <begin position="4"/>
        <end position="136"/>
    </location>
</feature>
<reference evidence="3" key="1">
    <citation type="journal article" date="2019" name="Int. J. Syst. Evol. Microbiol.">
        <title>The Global Catalogue of Microorganisms (GCM) 10K type strain sequencing project: providing services to taxonomists for standard genome sequencing and annotation.</title>
        <authorList>
            <consortium name="The Broad Institute Genomics Platform"/>
            <consortium name="The Broad Institute Genome Sequencing Center for Infectious Disease"/>
            <person name="Wu L."/>
            <person name="Ma J."/>
        </authorList>
    </citation>
    <scope>NUCLEOTIDE SEQUENCE [LARGE SCALE GENOMIC DNA]</scope>
    <source>
        <strain evidence="3">JCM 17591</strain>
    </source>
</reference>
<dbReference type="InterPro" id="IPR004360">
    <property type="entry name" value="Glyas_Fos-R_dOase_dom"/>
</dbReference>
<name>A0ABP7ZQH3_9MICO</name>
<protein>
    <submittedName>
        <fullName evidence="2">VOC family protein</fullName>
    </submittedName>
</protein>
<keyword evidence="3" id="KW-1185">Reference proteome</keyword>
<accession>A0ABP7ZQH3</accession>